<dbReference type="Gene3D" id="3.40.50.300">
    <property type="entry name" value="P-loop containing nucleotide triphosphate hydrolases"/>
    <property type="match status" value="1"/>
</dbReference>
<dbReference type="InterPro" id="IPR011029">
    <property type="entry name" value="DEATH-like_dom_sf"/>
</dbReference>
<dbReference type="Pfam" id="PF05729">
    <property type="entry name" value="NACHT"/>
    <property type="match status" value="1"/>
</dbReference>
<dbReference type="PROSITE" id="PS50837">
    <property type="entry name" value="NACHT"/>
    <property type="match status" value="1"/>
</dbReference>
<dbReference type="SUPFAM" id="SSF47986">
    <property type="entry name" value="DEATH domain"/>
    <property type="match status" value="1"/>
</dbReference>
<evidence type="ECO:0000313" key="6">
    <source>
        <dbReference type="Proteomes" id="UP001152320"/>
    </source>
</evidence>
<name>A0A9Q0YI32_HOLLE</name>
<dbReference type="SUPFAM" id="SSF52047">
    <property type="entry name" value="RNI-like"/>
    <property type="match status" value="1"/>
</dbReference>
<dbReference type="Gene3D" id="3.80.10.10">
    <property type="entry name" value="Ribonuclease Inhibitor"/>
    <property type="match status" value="1"/>
</dbReference>
<proteinExistence type="predicted"/>
<accession>A0A9Q0YI32</accession>
<dbReference type="Proteomes" id="UP001152320">
    <property type="component" value="Chromosome 20"/>
</dbReference>
<dbReference type="GO" id="GO:0042981">
    <property type="term" value="P:regulation of apoptotic process"/>
    <property type="evidence" value="ECO:0007669"/>
    <property type="project" value="InterPro"/>
</dbReference>
<dbReference type="PANTHER" id="PTHR46312:SF2">
    <property type="entry name" value="NUCLEOTIDE-BINDING OLIGOMERIZATION DOMAIN-CONTAINING PROTEIN 2-LIKE"/>
    <property type="match status" value="1"/>
</dbReference>
<evidence type="ECO:0000256" key="2">
    <source>
        <dbReference type="ARBA" id="ARBA00022840"/>
    </source>
</evidence>
<feature type="domain" description="NACHT" evidence="4">
    <location>
        <begin position="176"/>
        <end position="312"/>
    </location>
</feature>
<dbReference type="InterPro" id="IPR007111">
    <property type="entry name" value="NACHT_NTPase"/>
</dbReference>
<reference evidence="5" key="1">
    <citation type="submission" date="2021-10" db="EMBL/GenBank/DDBJ databases">
        <title>Tropical sea cucumber genome reveals ecological adaptation and Cuvierian tubules defense mechanism.</title>
        <authorList>
            <person name="Chen T."/>
        </authorList>
    </citation>
    <scope>NUCLEOTIDE SEQUENCE</scope>
    <source>
        <strain evidence="5">Nanhai2018</strain>
        <tissue evidence="5">Muscle</tissue>
    </source>
</reference>
<evidence type="ECO:0000256" key="1">
    <source>
        <dbReference type="ARBA" id="ARBA00022741"/>
    </source>
</evidence>
<dbReference type="Gene3D" id="1.10.533.10">
    <property type="entry name" value="Death Domain, Fas"/>
    <property type="match status" value="1"/>
</dbReference>
<dbReference type="GO" id="GO:0005524">
    <property type="term" value="F:ATP binding"/>
    <property type="evidence" value="ECO:0007669"/>
    <property type="project" value="UniProtKB-KW"/>
</dbReference>
<dbReference type="EMBL" id="JAIZAY010000020">
    <property type="protein sequence ID" value="KAJ8022943.1"/>
    <property type="molecule type" value="Genomic_DNA"/>
</dbReference>
<protein>
    <submittedName>
        <fullName evidence="5">NACHT, LRR and PYD domains-containing protein 10</fullName>
    </submittedName>
</protein>
<dbReference type="OrthoDB" id="120976at2759"/>
<sequence>MGFSSDVAGVLTSINEDLRDGELGTMLASCLLQEVITQRDKDSITEFNDLVQKLLDRCFIQPNNVGPLTTLLKQAHRTDLADRLHISNGHIRNSDRRNSNLGQSPSMLIAELKDFLLKAYHLVYNFYPTHQCETTTDVDEIFHQVQLSMKKGGTSGEGLRQPLEHYTKLFTSEGKNRVLLKGNVACGKTTLLRKIVKDWASGKLSRFKILFVLSVAALTPGCTLGEAVVNSSLLPKDCIITADQIDKVARLVKDEVAILLDGFEEYQGNSKEVCPREVHPREHLDSSKPLLIRDIILYQQLREAFVIVATRPLGAQNFRSNFEESCRAYQQVEVTGFSEDTIDVFVEQFFEKKEKKSSESLLTYLGNNDLKDVVCAPSLLRMLCQYWDINQDTRNPPEMINSLFYNMLCGLHNHNKRRESICSDVSAQDSVKGQCPFKDMMLLLGEVGFDVLKKQCEVFPLSQLEKGSNNPDNTELIQNCFEQGLLKFEDVFKHRSKRRSATIVDERIESLGSLGSMYGSFGDASCSEEDEVRGVAHPHGTASSEGKLVSFQSNHIHWYCVGLHLRELAKKNFSSFEKKMKKLMQPHKGMFEKKFVLLFCFGCNEDDDQNLNIRIGQSILKLLLKEFQKMLEEVHRQEEDSTEMKVFGITSQFTKLCLHCNYEAQVGPALNETLSECFIDEKICLVGVSEYTTRALAYFLKHSKTTCKVSTLKILSLGNEVSIASLKEFRKHVPGAENFFRYLMNKYADEDDDELTSLKEQLERNVGGMSYSKDLCKVKKVALLHFIHVIRKWHPHINVLLPTVEALRYQADTLTELTLMVPNIKNNVWDQVIKCLKKANFKSMEKLDLSFCGLTNRQLNALASLFVSSKNKITFPNLKHLVLSGNHCNKKIIENFMYLTKLEHLAIQECKLTKEDFQMLTLALQDIPNLKELDIRRNDFFDENVQGFLNVIRNWNVEVLKLCLNNVRECIPKLVNAIKKKKTLRVLHLNHCPEPITLFGCCKDVPVELPHLTDFRLSGELPQADPEATSQPYQLQKIKLLHSTMNTFTAGLRSMKELQTFSFLYCMIDSENFSSLYNACQYLQTSHKLKLMRYSYAALDQKDGRLLRIVSRDRREQRLLQLW</sequence>
<evidence type="ECO:0000259" key="4">
    <source>
        <dbReference type="PROSITE" id="PS50837"/>
    </source>
</evidence>
<dbReference type="InterPro" id="IPR032675">
    <property type="entry name" value="LRR_dom_sf"/>
</dbReference>
<keyword evidence="6" id="KW-1185">Reference proteome</keyword>
<evidence type="ECO:0000313" key="5">
    <source>
        <dbReference type="EMBL" id="KAJ8022943.1"/>
    </source>
</evidence>
<dbReference type="InterPro" id="IPR027417">
    <property type="entry name" value="P-loop_NTPase"/>
</dbReference>
<dbReference type="AlphaFoldDB" id="A0A9Q0YI32"/>
<keyword evidence="2" id="KW-0067">ATP-binding</keyword>
<comment type="caution">
    <text evidence="5">The sequence shown here is derived from an EMBL/GenBank/DDBJ whole genome shotgun (WGS) entry which is preliminary data.</text>
</comment>
<dbReference type="PANTHER" id="PTHR46312">
    <property type="entry name" value="NACHT DOMAIN-CONTAINING PROTEIN"/>
    <property type="match status" value="1"/>
</dbReference>
<dbReference type="PROSITE" id="PS50168">
    <property type="entry name" value="DED"/>
    <property type="match status" value="1"/>
</dbReference>
<keyword evidence="1" id="KW-0547">Nucleotide-binding</keyword>
<gene>
    <name evidence="5" type="ORF">HOLleu_37988</name>
</gene>
<organism evidence="5 6">
    <name type="scientific">Holothuria leucospilota</name>
    <name type="common">Black long sea cucumber</name>
    <name type="synonym">Mertensiothuria leucospilota</name>
    <dbReference type="NCBI Taxonomy" id="206669"/>
    <lineage>
        <taxon>Eukaryota</taxon>
        <taxon>Metazoa</taxon>
        <taxon>Echinodermata</taxon>
        <taxon>Eleutherozoa</taxon>
        <taxon>Echinozoa</taxon>
        <taxon>Holothuroidea</taxon>
        <taxon>Aspidochirotacea</taxon>
        <taxon>Aspidochirotida</taxon>
        <taxon>Holothuriidae</taxon>
        <taxon>Holothuria</taxon>
    </lineage>
</organism>
<dbReference type="InterPro" id="IPR001875">
    <property type="entry name" value="DED_dom"/>
</dbReference>
<feature type="domain" description="DED" evidence="3">
    <location>
        <begin position="6"/>
        <end position="86"/>
    </location>
</feature>
<evidence type="ECO:0000259" key="3">
    <source>
        <dbReference type="PROSITE" id="PS50168"/>
    </source>
</evidence>